<dbReference type="Proteomes" id="UP001235094">
    <property type="component" value="Unassembled WGS sequence"/>
</dbReference>
<comment type="caution">
    <text evidence="3">The sequence shown here is derived from an EMBL/GenBank/DDBJ whole genome shotgun (WGS) entry which is preliminary data.</text>
</comment>
<organism evidence="3 4">
    <name type="scientific">Ancylobacter amanitiformis</name>
    <dbReference type="NCBI Taxonomy" id="217069"/>
    <lineage>
        <taxon>Bacteria</taxon>
        <taxon>Pseudomonadati</taxon>
        <taxon>Pseudomonadota</taxon>
        <taxon>Alphaproteobacteria</taxon>
        <taxon>Hyphomicrobiales</taxon>
        <taxon>Xanthobacteraceae</taxon>
        <taxon>Ancylobacter</taxon>
    </lineage>
</organism>
<name>A0ABU0LMV4_9HYPH</name>
<dbReference type="InterPro" id="IPR036291">
    <property type="entry name" value="NAD(P)-bd_dom_sf"/>
</dbReference>
<evidence type="ECO:0000313" key="3">
    <source>
        <dbReference type="EMBL" id="MDQ0510039.1"/>
    </source>
</evidence>
<accession>A0ABU0LMV4</accession>
<dbReference type="PRINTS" id="PR00081">
    <property type="entry name" value="GDHRDH"/>
</dbReference>
<dbReference type="CDD" id="cd05233">
    <property type="entry name" value="SDR_c"/>
    <property type="match status" value="1"/>
</dbReference>
<sequence length="114" mass="11999">MRGLKDGIIVVTGAAQGIGKATVPRLRDEEATVLVADRNGEGAQAVAAEIILSRGHAEAFARDVSDRRQGLNFAAHVQGRYGHIDGLVNNAGVTCDGEGGLHRWPPLPDPCHRG</sequence>
<reference evidence="3 4" key="1">
    <citation type="submission" date="2023-07" db="EMBL/GenBank/DDBJ databases">
        <title>Genomic Encyclopedia of Type Strains, Phase IV (KMG-IV): sequencing the most valuable type-strain genomes for metagenomic binning, comparative biology and taxonomic classification.</title>
        <authorList>
            <person name="Goeker M."/>
        </authorList>
    </citation>
    <scope>NUCLEOTIDE SEQUENCE [LARGE SCALE GENOMIC DNA]</scope>
    <source>
        <strain evidence="3 4">DSM 15561</strain>
    </source>
</reference>
<keyword evidence="4" id="KW-1185">Reference proteome</keyword>
<evidence type="ECO:0000256" key="2">
    <source>
        <dbReference type="ARBA" id="ARBA00023002"/>
    </source>
</evidence>
<keyword evidence="2" id="KW-0560">Oxidoreductase</keyword>
<proteinExistence type="inferred from homology"/>
<evidence type="ECO:0000256" key="1">
    <source>
        <dbReference type="ARBA" id="ARBA00006484"/>
    </source>
</evidence>
<dbReference type="EMBL" id="JAUSVR010000002">
    <property type="protein sequence ID" value="MDQ0510039.1"/>
    <property type="molecule type" value="Genomic_DNA"/>
</dbReference>
<comment type="similarity">
    <text evidence="1">Belongs to the short-chain dehydrogenases/reductases (SDR) family.</text>
</comment>
<dbReference type="SUPFAM" id="SSF51735">
    <property type="entry name" value="NAD(P)-binding Rossmann-fold domains"/>
    <property type="match status" value="1"/>
</dbReference>
<dbReference type="Gene3D" id="3.40.50.720">
    <property type="entry name" value="NAD(P)-binding Rossmann-like Domain"/>
    <property type="match status" value="1"/>
</dbReference>
<protein>
    <submittedName>
        <fullName evidence="3">NAD(P)-dependent dehydrogenase (Short-subunit alcohol dehydrogenase family)</fullName>
    </submittedName>
</protein>
<gene>
    <name evidence="3" type="ORF">QOZ99_000920</name>
</gene>
<evidence type="ECO:0000313" key="4">
    <source>
        <dbReference type="Proteomes" id="UP001235094"/>
    </source>
</evidence>
<dbReference type="PANTHER" id="PTHR43669">
    <property type="entry name" value="5-KETO-D-GLUCONATE 5-REDUCTASE"/>
    <property type="match status" value="1"/>
</dbReference>
<dbReference type="Pfam" id="PF00106">
    <property type="entry name" value="adh_short"/>
    <property type="match status" value="1"/>
</dbReference>
<dbReference type="InterPro" id="IPR002347">
    <property type="entry name" value="SDR_fam"/>
</dbReference>
<dbReference type="PANTHER" id="PTHR43669:SF3">
    <property type="entry name" value="ALCOHOL DEHYDROGENASE, PUTATIVE (AFU_ORTHOLOGUE AFUA_3G03445)-RELATED"/>
    <property type="match status" value="1"/>
</dbReference>